<dbReference type="InterPro" id="IPR058739">
    <property type="entry name" value="NicX"/>
</dbReference>
<proteinExistence type="predicted"/>
<comment type="caution">
    <text evidence="2">The sequence shown here is derived from an EMBL/GenBank/DDBJ whole genome shotgun (WGS) entry which is preliminary data.</text>
</comment>
<gene>
    <name evidence="2" type="ORF">EDM52_05425</name>
</gene>
<dbReference type="SUPFAM" id="SSF144052">
    <property type="entry name" value="Thermophilic metalloprotease-like"/>
    <property type="match status" value="1"/>
</dbReference>
<dbReference type="EMBL" id="RHHR01000009">
    <property type="protein sequence ID" value="RNB75854.1"/>
    <property type="molecule type" value="Genomic_DNA"/>
</dbReference>
<sequence>MNLIETSKRILTQCMALQAGETFLVVADDVKRELGEALWEAGRQLGAEAVLMVMQKREKSGQEPPKAIAEAMKSSAVVVCVTEHSLTHTKARKEAAANGARLATMPSITADMFLEGAITADYVQVRSLTEKVTELLSAASSVRIEKEGKSLTFSIADRKGVPSTGMYVNPGESGNLPSGEAYIAPVEGTAEGQIVVDGSISGIGKIDTPLLLTIQNGRITGTEGESGERLLHILGEQDGRHLGEFGIGTNDKARITGVVLEDEKVYGTIHVAFGSNNTFGGTIAAGVHIDLVVKAPDVYLDDRLIMKKGQLIDLPYQ</sequence>
<reference evidence="2 3" key="1">
    <citation type="submission" date="2018-10" db="EMBL/GenBank/DDBJ databases">
        <title>Phylogenomics of Brevibacillus.</title>
        <authorList>
            <person name="Dunlap C."/>
        </authorList>
    </citation>
    <scope>NUCLEOTIDE SEQUENCE [LARGE SCALE GENOMIC DNA]</scope>
    <source>
        <strain evidence="2 3">JCM 12215</strain>
    </source>
</reference>
<evidence type="ECO:0000256" key="1">
    <source>
        <dbReference type="ARBA" id="ARBA00022723"/>
    </source>
</evidence>
<evidence type="ECO:0000313" key="2">
    <source>
        <dbReference type="EMBL" id="RNB75854.1"/>
    </source>
</evidence>
<dbReference type="GO" id="GO:0006508">
    <property type="term" value="P:proteolysis"/>
    <property type="evidence" value="ECO:0007669"/>
    <property type="project" value="InterPro"/>
</dbReference>
<keyword evidence="3" id="KW-1185">Reference proteome</keyword>
<dbReference type="GO" id="GO:0004177">
    <property type="term" value="F:aminopeptidase activity"/>
    <property type="evidence" value="ECO:0007669"/>
    <property type="project" value="UniProtKB-KW"/>
</dbReference>
<dbReference type="OrthoDB" id="9803993at2"/>
<dbReference type="Proteomes" id="UP000282028">
    <property type="component" value="Unassembled WGS sequence"/>
</dbReference>
<dbReference type="PANTHER" id="PTHR34448">
    <property type="entry name" value="AMINOPEPTIDASE"/>
    <property type="match status" value="1"/>
</dbReference>
<dbReference type="InterPro" id="IPR052170">
    <property type="entry name" value="M29_Exopeptidase"/>
</dbReference>
<keyword evidence="1" id="KW-0479">Metal-binding</keyword>
<dbReference type="Pfam" id="PF26233">
    <property type="entry name" value="NicX"/>
    <property type="match status" value="1"/>
</dbReference>
<dbReference type="GO" id="GO:0046872">
    <property type="term" value="F:metal ion binding"/>
    <property type="evidence" value="ECO:0007669"/>
    <property type="project" value="UniProtKB-KW"/>
</dbReference>
<accession>A0A3M8CJI3</accession>
<protein>
    <submittedName>
        <fullName evidence="2">Aminopeptidase</fullName>
    </submittedName>
</protein>
<dbReference type="RefSeq" id="WP_122908011.1">
    <property type="nucleotide sequence ID" value="NZ_CBCSBE010000004.1"/>
</dbReference>
<keyword evidence="2" id="KW-0645">Protease</keyword>
<keyword evidence="2" id="KW-0378">Hydrolase</keyword>
<evidence type="ECO:0000313" key="3">
    <source>
        <dbReference type="Proteomes" id="UP000282028"/>
    </source>
</evidence>
<name>A0A3M8CJI3_9BACL</name>
<dbReference type="AlphaFoldDB" id="A0A3M8CJI3"/>
<dbReference type="PANTHER" id="PTHR34448:SF1">
    <property type="entry name" value="BLL6088 PROTEIN"/>
    <property type="match status" value="1"/>
</dbReference>
<organism evidence="2 3">
    <name type="scientific">Brevibacillus invocatus</name>
    <dbReference type="NCBI Taxonomy" id="173959"/>
    <lineage>
        <taxon>Bacteria</taxon>
        <taxon>Bacillati</taxon>
        <taxon>Bacillota</taxon>
        <taxon>Bacilli</taxon>
        <taxon>Bacillales</taxon>
        <taxon>Paenibacillaceae</taxon>
        <taxon>Brevibacillus</taxon>
    </lineage>
</organism>
<keyword evidence="2" id="KW-0031">Aminopeptidase</keyword>